<sequence>MQAWSVEWPEGLTPEGELWAETIKPLANAVSDVLVTNEMPFGHWHPTRHMFNVDRAREWADIHERGLDALSRLPFRAVISSRPILSKGKLVNEAFALVDGRYEFLHQKHYFPAESGWQEQAWFETERSGFDVAQIAGIKVGTLLCTELMFPEKARWLGRLGADLIAVPRATGLDHRMWRTAASMAAIVSGAYVISSNRVGQHDDASPRFGGGGIIVDTDGNEVGMTARWDPAISVDLDMTLAGAAKSRYPVYVRAPDENPA</sequence>
<dbReference type="AlphaFoldDB" id="A0AAE2SXL7"/>
<dbReference type="InterPro" id="IPR003010">
    <property type="entry name" value="C-N_Hydrolase"/>
</dbReference>
<dbReference type="EC" id="3.5.1.53" evidence="3"/>
<gene>
    <name evidence="3" type="ORF">GGE16_003579</name>
</gene>
<dbReference type="PROSITE" id="PS50263">
    <property type="entry name" value="CN_HYDROLASE"/>
    <property type="match status" value="1"/>
</dbReference>
<dbReference type="CDD" id="cd07197">
    <property type="entry name" value="nitrilase"/>
    <property type="match status" value="1"/>
</dbReference>
<keyword evidence="1 3" id="KW-0378">Hydrolase</keyword>
<proteinExistence type="predicted"/>
<accession>A0AAE2SXL7</accession>
<evidence type="ECO:0000259" key="2">
    <source>
        <dbReference type="PROSITE" id="PS50263"/>
    </source>
</evidence>
<dbReference type="InterPro" id="IPR036526">
    <property type="entry name" value="C-N_Hydrolase_sf"/>
</dbReference>
<protein>
    <submittedName>
        <fullName evidence="3">N-carbamoylputrescine amidase</fullName>
        <ecNumber evidence="3">3.5.1.53</ecNumber>
    </submittedName>
</protein>
<dbReference type="Gene3D" id="3.60.110.10">
    <property type="entry name" value="Carbon-nitrogen hydrolase"/>
    <property type="match status" value="1"/>
</dbReference>
<evidence type="ECO:0000256" key="1">
    <source>
        <dbReference type="ARBA" id="ARBA00022801"/>
    </source>
</evidence>
<dbReference type="EMBL" id="JACIGO010000003">
    <property type="protein sequence ID" value="MBB4291520.1"/>
    <property type="molecule type" value="Genomic_DNA"/>
</dbReference>
<dbReference type="GO" id="GO:0050126">
    <property type="term" value="F:N-carbamoylputrescine amidase activity"/>
    <property type="evidence" value="ECO:0007669"/>
    <property type="project" value="UniProtKB-EC"/>
</dbReference>
<dbReference type="InterPro" id="IPR050345">
    <property type="entry name" value="Aliph_Amidase/BUP"/>
</dbReference>
<comment type="caution">
    <text evidence="3">The sequence shown here is derived from an EMBL/GenBank/DDBJ whole genome shotgun (WGS) entry which is preliminary data.</text>
</comment>
<dbReference type="PANTHER" id="PTHR43674:SF2">
    <property type="entry name" value="BETA-UREIDOPROPIONASE"/>
    <property type="match status" value="1"/>
</dbReference>
<dbReference type="Pfam" id="PF00795">
    <property type="entry name" value="CN_hydrolase"/>
    <property type="match status" value="1"/>
</dbReference>
<reference evidence="3 4" key="1">
    <citation type="submission" date="2020-08" db="EMBL/GenBank/DDBJ databases">
        <title>Genomic Encyclopedia of Type Strains, Phase IV (KMG-V): Genome sequencing to study the core and pangenomes of soil and plant-associated prokaryotes.</title>
        <authorList>
            <person name="Whitman W."/>
        </authorList>
    </citation>
    <scope>NUCLEOTIDE SEQUENCE [LARGE SCALE GENOMIC DNA]</scope>
    <source>
        <strain evidence="3 4">SEMIA 415</strain>
    </source>
</reference>
<organism evidence="3 4">
    <name type="scientific">Rhizobium leguminosarum</name>
    <dbReference type="NCBI Taxonomy" id="384"/>
    <lineage>
        <taxon>Bacteria</taxon>
        <taxon>Pseudomonadati</taxon>
        <taxon>Pseudomonadota</taxon>
        <taxon>Alphaproteobacteria</taxon>
        <taxon>Hyphomicrobiales</taxon>
        <taxon>Rhizobiaceae</taxon>
        <taxon>Rhizobium/Agrobacterium group</taxon>
        <taxon>Rhizobium</taxon>
    </lineage>
</organism>
<dbReference type="Proteomes" id="UP000538507">
    <property type="component" value="Unassembled WGS sequence"/>
</dbReference>
<dbReference type="SUPFAM" id="SSF56317">
    <property type="entry name" value="Carbon-nitrogen hydrolase"/>
    <property type="match status" value="1"/>
</dbReference>
<evidence type="ECO:0000313" key="4">
    <source>
        <dbReference type="Proteomes" id="UP000538507"/>
    </source>
</evidence>
<feature type="domain" description="CN hydrolase" evidence="2">
    <location>
        <begin position="1"/>
        <end position="239"/>
    </location>
</feature>
<evidence type="ECO:0000313" key="3">
    <source>
        <dbReference type="EMBL" id="MBB4291520.1"/>
    </source>
</evidence>
<dbReference type="RefSeq" id="WP_183608325.1">
    <property type="nucleotide sequence ID" value="NZ_JACHAZ010000001.1"/>
</dbReference>
<dbReference type="PANTHER" id="PTHR43674">
    <property type="entry name" value="NITRILASE C965.09-RELATED"/>
    <property type="match status" value="1"/>
</dbReference>
<name>A0AAE2SXL7_RHILE</name>